<accession>A0ABW6BTT4</accession>
<name>A0ABW6BTT4_9BACT</name>
<dbReference type="Proteomes" id="UP001597641">
    <property type="component" value="Unassembled WGS sequence"/>
</dbReference>
<protein>
    <submittedName>
        <fullName evidence="1">Uncharacterized protein</fullName>
    </submittedName>
</protein>
<sequence length="118" mass="13737">MKEEAIVTGIDHITYSDIGKVMTNHDIVIQYNHTQSSIDRDGKSLEHGYVSITGDKLVLNDIEFGDEDSDDEEEYHYYSFKIEDDSEATIEVYDFFNKDEIHAWRDIMLSSREISYSL</sequence>
<dbReference type="EMBL" id="JBHUOX010000005">
    <property type="protein sequence ID" value="MFD3000407.1"/>
    <property type="molecule type" value="Genomic_DNA"/>
</dbReference>
<keyword evidence="2" id="KW-1185">Reference proteome</keyword>
<organism evidence="1 2">
    <name type="scientific">Pontibacter toksunensis</name>
    <dbReference type="NCBI Taxonomy" id="1332631"/>
    <lineage>
        <taxon>Bacteria</taxon>
        <taxon>Pseudomonadati</taxon>
        <taxon>Bacteroidota</taxon>
        <taxon>Cytophagia</taxon>
        <taxon>Cytophagales</taxon>
        <taxon>Hymenobacteraceae</taxon>
        <taxon>Pontibacter</taxon>
    </lineage>
</organism>
<evidence type="ECO:0000313" key="1">
    <source>
        <dbReference type="EMBL" id="MFD3000407.1"/>
    </source>
</evidence>
<proteinExistence type="predicted"/>
<evidence type="ECO:0000313" key="2">
    <source>
        <dbReference type="Proteomes" id="UP001597641"/>
    </source>
</evidence>
<reference evidence="2" key="1">
    <citation type="journal article" date="2019" name="Int. J. Syst. Evol. Microbiol.">
        <title>The Global Catalogue of Microorganisms (GCM) 10K type strain sequencing project: providing services to taxonomists for standard genome sequencing and annotation.</title>
        <authorList>
            <consortium name="The Broad Institute Genomics Platform"/>
            <consortium name="The Broad Institute Genome Sequencing Center for Infectious Disease"/>
            <person name="Wu L."/>
            <person name="Ma J."/>
        </authorList>
    </citation>
    <scope>NUCLEOTIDE SEQUENCE [LARGE SCALE GENOMIC DNA]</scope>
    <source>
        <strain evidence="2">KCTC 23984</strain>
    </source>
</reference>
<gene>
    <name evidence="1" type="ORF">ACFS7Z_08560</name>
</gene>
<dbReference type="RefSeq" id="WP_377483387.1">
    <property type="nucleotide sequence ID" value="NZ_JBHUOX010000005.1"/>
</dbReference>
<comment type="caution">
    <text evidence="1">The sequence shown here is derived from an EMBL/GenBank/DDBJ whole genome shotgun (WGS) entry which is preliminary data.</text>
</comment>